<gene>
    <name evidence="1" type="ORF">L6164_003111</name>
</gene>
<dbReference type="EMBL" id="CM039427">
    <property type="protein sequence ID" value="KAI4354223.1"/>
    <property type="molecule type" value="Genomic_DNA"/>
</dbReference>
<organism evidence="1 2">
    <name type="scientific">Bauhinia variegata</name>
    <name type="common">Purple orchid tree</name>
    <name type="synonym">Phanera variegata</name>
    <dbReference type="NCBI Taxonomy" id="167791"/>
    <lineage>
        <taxon>Eukaryota</taxon>
        <taxon>Viridiplantae</taxon>
        <taxon>Streptophyta</taxon>
        <taxon>Embryophyta</taxon>
        <taxon>Tracheophyta</taxon>
        <taxon>Spermatophyta</taxon>
        <taxon>Magnoliopsida</taxon>
        <taxon>eudicotyledons</taxon>
        <taxon>Gunneridae</taxon>
        <taxon>Pentapetalae</taxon>
        <taxon>rosids</taxon>
        <taxon>fabids</taxon>
        <taxon>Fabales</taxon>
        <taxon>Fabaceae</taxon>
        <taxon>Cercidoideae</taxon>
        <taxon>Cercideae</taxon>
        <taxon>Bauhiniinae</taxon>
        <taxon>Bauhinia</taxon>
    </lineage>
</organism>
<reference evidence="1 2" key="1">
    <citation type="journal article" date="2022" name="DNA Res.">
        <title>Chromosomal-level genome assembly of the orchid tree Bauhinia variegata (Leguminosae; Cercidoideae) supports the allotetraploid origin hypothesis of Bauhinia.</title>
        <authorList>
            <person name="Zhong Y."/>
            <person name="Chen Y."/>
            <person name="Zheng D."/>
            <person name="Pang J."/>
            <person name="Liu Y."/>
            <person name="Luo S."/>
            <person name="Meng S."/>
            <person name="Qian L."/>
            <person name="Wei D."/>
            <person name="Dai S."/>
            <person name="Zhou R."/>
        </authorList>
    </citation>
    <scope>NUCLEOTIDE SEQUENCE [LARGE SCALE GENOMIC DNA]</scope>
    <source>
        <strain evidence="1">BV-YZ2020</strain>
    </source>
</reference>
<name>A0ACB9Q0D3_BAUVA</name>
<comment type="caution">
    <text evidence="1">The sequence shown here is derived from an EMBL/GenBank/DDBJ whole genome shotgun (WGS) entry which is preliminary data.</text>
</comment>
<dbReference type="Proteomes" id="UP000828941">
    <property type="component" value="Chromosome 2"/>
</dbReference>
<evidence type="ECO:0000313" key="1">
    <source>
        <dbReference type="EMBL" id="KAI4354223.1"/>
    </source>
</evidence>
<protein>
    <submittedName>
        <fullName evidence="1">Uncharacterized protein</fullName>
    </submittedName>
</protein>
<accession>A0ACB9Q0D3</accession>
<sequence length="132" mass="14702">MSYLRDGFSRYPWALRLLESWSDKSRNWSYFVIFARVLCILQTTIAANLSEALCAELSSSLSNLGNVGFDANWIAAVQIRINGCQVSLTNLHEAKALRATKDAMQTELARIDALLAEYAHSEELAHNVIGLP</sequence>
<proteinExistence type="predicted"/>
<evidence type="ECO:0000313" key="2">
    <source>
        <dbReference type="Proteomes" id="UP000828941"/>
    </source>
</evidence>
<keyword evidence="2" id="KW-1185">Reference proteome</keyword>